<dbReference type="Gene3D" id="1.10.10.10">
    <property type="entry name" value="Winged helix-like DNA-binding domain superfamily/Winged helix DNA-binding domain"/>
    <property type="match status" value="1"/>
</dbReference>
<name>A0AB39TVZ1_9ACTN</name>
<dbReference type="AlphaFoldDB" id="A0AB39TVZ1"/>
<dbReference type="InterPro" id="IPR029016">
    <property type="entry name" value="GAF-like_dom_sf"/>
</dbReference>
<reference evidence="4" key="1">
    <citation type="submission" date="2024-07" db="EMBL/GenBank/DDBJ databases">
        <authorList>
            <person name="Yu S.T."/>
        </authorList>
    </citation>
    <scope>NUCLEOTIDE SEQUENCE</scope>
    <source>
        <strain evidence="4">Y1</strain>
    </source>
</reference>
<feature type="domain" description="ANTAR" evidence="3">
    <location>
        <begin position="163"/>
        <end position="246"/>
    </location>
</feature>
<evidence type="ECO:0000313" key="4">
    <source>
        <dbReference type="EMBL" id="XDQ83310.1"/>
    </source>
</evidence>
<evidence type="ECO:0000256" key="2">
    <source>
        <dbReference type="ARBA" id="ARBA00023163"/>
    </source>
</evidence>
<gene>
    <name evidence="4" type="ORF">AB2U05_34785</name>
</gene>
<accession>A0AB39TVZ1</accession>
<keyword evidence="2" id="KW-0804">Transcription</keyword>
<dbReference type="Pfam" id="PF03861">
    <property type="entry name" value="ANTAR"/>
    <property type="match status" value="1"/>
</dbReference>
<dbReference type="SUPFAM" id="SSF55781">
    <property type="entry name" value="GAF domain-like"/>
    <property type="match status" value="1"/>
</dbReference>
<keyword evidence="1" id="KW-0805">Transcription regulation</keyword>
<dbReference type="InterPro" id="IPR036388">
    <property type="entry name" value="WH-like_DNA-bd_sf"/>
</dbReference>
<dbReference type="RefSeq" id="WP_369185470.1">
    <property type="nucleotide sequence ID" value="NZ_CP163445.1"/>
</dbReference>
<evidence type="ECO:0000256" key="1">
    <source>
        <dbReference type="ARBA" id="ARBA00023015"/>
    </source>
</evidence>
<organism evidence="4">
    <name type="scientific">Streptomyces sp. Y1</name>
    <dbReference type="NCBI Taxonomy" id="3238634"/>
    <lineage>
        <taxon>Bacteria</taxon>
        <taxon>Bacillati</taxon>
        <taxon>Actinomycetota</taxon>
        <taxon>Actinomycetes</taxon>
        <taxon>Kitasatosporales</taxon>
        <taxon>Streptomycetaceae</taxon>
        <taxon>Streptomyces</taxon>
    </lineage>
</organism>
<dbReference type="SMART" id="SM01012">
    <property type="entry name" value="ANTAR"/>
    <property type="match status" value="1"/>
</dbReference>
<dbReference type="InterPro" id="IPR005561">
    <property type="entry name" value="ANTAR"/>
</dbReference>
<dbReference type="EMBL" id="CP163445">
    <property type="protein sequence ID" value="XDQ83310.1"/>
    <property type="molecule type" value="Genomic_DNA"/>
</dbReference>
<sequence length="257" mass="27235">MADLTRIAQIMAEAVNGPGRPALPERLCTACVEALAVEAASITLMADTGHRAGVWASDRRARRMEERQFSLGEGPGVDAFRGRSPVAVADLLAPDEVRWPVLVAALAPADSGHPDPDHPDPDDVEADHQGLRSVYASPLHLGSASIGVLSLYRSAPGVPGAEEAADIQVAATSVTLAIVGSFMTPSGEVPVQPWLDDPPVNGVEVDQAVGMVMVQLGVSAGEALDRLRAHAFAHDREIDEVAHEVVLRQLRFTEEDR</sequence>
<dbReference type="Gene3D" id="3.30.450.40">
    <property type="match status" value="1"/>
</dbReference>
<proteinExistence type="predicted"/>
<dbReference type="GO" id="GO:0003723">
    <property type="term" value="F:RNA binding"/>
    <property type="evidence" value="ECO:0007669"/>
    <property type="project" value="InterPro"/>
</dbReference>
<protein>
    <submittedName>
        <fullName evidence="4">ANTAR domain-containing protein</fullName>
    </submittedName>
</protein>
<evidence type="ECO:0000259" key="3">
    <source>
        <dbReference type="SMART" id="SM01012"/>
    </source>
</evidence>